<comment type="caution">
    <text evidence="3">The sequence shown here is derived from an EMBL/GenBank/DDBJ whole genome shotgun (WGS) entry which is preliminary data.</text>
</comment>
<dbReference type="InterPro" id="IPR010607">
    <property type="entry name" value="DUF1194"/>
</dbReference>
<dbReference type="Gene3D" id="3.40.50.410">
    <property type="entry name" value="von Willebrand factor, type A domain"/>
    <property type="match status" value="1"/>
</dbReference>
<evidence type="ECO:0000313" key="3">
    <source>
        <dbReference type="EMBL" id="MFC7334362.1"/>
    </source>
</evidence>
<feature type="domain" description="VWFA" evidence="2">
    <location>
        <begin position="56"/>
        <end position="249"/>
    </location>
</feature>
<protein>
    <submittedName>
        <fullName evidence="3">DUF1194 domain-containing protein</fullName>
    </submittedName>
</protein>
<dbReference type="PROSITE" id="PS50234">
    <property type="entry name" value="VWFA"/>
    <property type="match status" value="1"/>
</dbReference>
<name>A0ABW2KWP4_9PROT</name>
<dbReference type="RefSeq" id="WP_377359921.1">
    <property type="nucleotide sequence ID" value="NZ_JBHTCM010000015.1"/>
</dbReference>
<feature type="signal peptide" evidence="1">
    <location>
        <begin position="1"/>
        <end position="29"/>
    </location>
</feature>
<sequence>MNGSDRVGRRALLAGLAGLPLLSPLAAAAAGVAESAPESAPENASEGSARPPVDLALVLAVDASASISRDALDFQLRGHAAAFRDPRVAAAVARGGHGRIAVTLVQFAGPDTLTALVPWRLVAGAADCAAMADAIDAVPGIAMGGSTALGSAIVAAVALIERAPWTAARRKIDLVSNGFNNAGIDPLSARAHAAAAGITVNALAILDEFDWLEAYYAENVIAGEGAFVRTAGGADDFAAAFLSKLMAEIA</sequence>
<dbReference type="InterPro" id="IPR036465">
    <property type="entry name" value="vWFA_dom_sf"/>
</dbReference>
<keyword evidence="1" id="KW-0732">Signal</keyword>
<evidence type="ECO:0000313" key="4">
    <source>
        <dbReference type="Proteomes" id="UP001596456"/>
    </source>
</evidence>
<organism evidence="3 4">
    <name type="scientific">Rhodocista pekingensis</name>
    <dbReference type="NCBI Taxonomy" id="201185"/>
    <lineage>
        <taxon>Bacteria</taxon>
        <taxon>Pseudomonadati</taxon>
        <taxon>Pseudomonadota</taxon>
        <taxon>Alphaproteobacteria</taxon>
        <taxon>Rhodospirillales</taxon>
        <taxon>Azospirillaceae</taxon>
        <taxon>Rhodocista</taxon>
    </lineage>
</organism>
<dbReference type="InterPro" id="IPR002035">
    <property type="entry name" value="VWF_A"/>
</dbReference>
<feature type="chain" id="PRO_5046872368" evidence="1">
    <location>
        <begin position="30"/>
        <end position="250"/>
    </location>
</feature>
<dbReference type="EMBL" id="JBHTCM010000015">
    <property type="protein sequence ID" value="MFC7334362.1"/>
    <property type="molecule type" value="Genomic_DNA"/>
</dbReference>
<gene>
    <name evidence="3" type="ORF">ACFQPS_14430</name>
</gene>
<accession>A0ABW2KWP4</accession>
<dbReference type="InterPro" id="IPR006311">
    <property type="entry name" value="TAT_signal"/>
</dbReference>
<dbReference type="Proteomes" id="UP001596456">
    <property type="component" value="Unassembled WGS sequence"/>
</dbReference>
<dbReference type="Pfam" id="PF06707">
    <property type="entry name" value="DUF1194"/>
    <property type="match status" value="1"/>
</dbReference>
<evidence type="ECO:0000259" key="2">
    <source>
        <dbReference type="PROSITE" id="PS50234"/>
    </source>
</evidence>
<reference evidence="4" key="1">
    <citation type="journal article" date="2019" name="Int. J. Syst. Evol. Microbiol.">
        <title>The Global Catalogue of Microorganisms (GCM) 10K type strain sequencing project: providing services to taxonomists for standard genome sequencing and annotation.</title>
        <authorList>
            <consortium name="The Broad Institute Genomics Platform"/>
            <consortium name="The Broad Institute Genome Sequencing Center for Infectious Disease"/>
            <person name="Wu L."/>
            <person name="Ma J."/>
        </authorList>
    </citation>
    <scope>NUCLEOTIDE SEQUENCE [LARGE SCALE GENOMIC DNA]</scope>
    <source>
        <strain evidence="4">CGMCC 1.16275</strain>
    </source>
</reference>
<evidence type="ECO:0000256" key="1">
    <source>
        <dbReference type="SAM" id="SignalP"/>
    </source>
</evidence>
<proteinExistence type="predicted"/>
<dbReference type="PROSITE" id="PS51318">
    <property type="entry name" value="TAT"/>
    <property type="match status" value="1"/>
</dbReference>
<dbReference type="SUPFAM" id="SSF53300">
    <property type="entry name" value="vWA-like"/>
    <property type="match status" value="1"/>
</dbReference>
<keyword evidence="4" id="KW-1185">Reference proteome</keyword>